<evidence type="ECO:0000313" key="1">
    <source>
        <dbReference type="EMBL" id="KRP58849.1"/>
    </source>
</evidence>
<dbReference type="AlphaFoldDB" id="A0A0R2ZKY7"/>
<accession>A0A0R2ZKY7</accession>
<organism evidence="1 3">
    <name type="scientific">Pseudomonas trivialis</name>
    <dbReference type="NCBI Taxonomy" id="200450"/>
    <lineage>
        <taxon>Bacteria</taxon>
        <taxon>Pseudomonadati</taxon>
        <taxon>Pseudomonadota</taxon>
        <taxon>Gammaproteobacteria</taxon>
        <taxon>Pseudomonadales</taxon>
        <taxon>Pseudomonadaceae</taxon>
        <taxon>Pseudomonas</taxon>
    </lineage>
</organism>
<proteinExistence type="predicted"/>
<keyword evidence="4" id="KW-1185">Reference proteome</keyword>
<dbReference type="Pfam" id="PF14103">
    <property type="entry name" value="DUF4276"/>
    <property type="match status" value="1"/>
</dbReference>
<dbReference type="PATRIC" id="fig|200450.4.peg.417"/>
<dbReference type="InterPro" id="IPR025455">
    <property type="entry name" value="DUF4276"/>
</dbReference>
<dbReference type="Proteomes" id="UP000052019">
    <property type="component" value="Unassembled WGS sequence"/>
</dbReference>
<dbReference type="OrthoDB" id="283783at2"/>
<dbReference type="Proteomes" id="UP000183126">
    <property type="component" value="Chromosome I"/>
</dbReference>
<evidence type="ECO:0000313" key="4">
    <source>
        <dbReference type="Proteomes" id="UP000183126"/>
    </source>
</evidence>
<name>A0A0R2ZKY7_9PSED</name>
<protein>
    <recommendedName>
        <fullName evidence="5">DUF4276 family protein</fullName>
    </recommendedName>
</protein>
<sequence>MRRELVVLLEERSAKVMLESFLPRVLDEKIEFRLIAFEGKQDLEKRMVMRMKGYMNEYARFLVMRDQDSDPDCINLKARLIEKCHASGRGKASLVRLACRELETFYLADLKAVETALGLKGLSNKQHVAKFRNPDYLISPSHELKVLSRQKYEKIGSSREIGRYLDIDNARSDSFRNLVQGIKRLERELLAL</sequence>
<dbReference type="RefSeq" id="WP_057009142.1">
    <property type="nucleotide sequence ID" value="NZ_JYLK01000012.1"/>
</dbReference>
<evidence type="ECO:0008006" key="5">
    <source>
        <dbReference type="Google" id="ProtNLM"/>
    </source>
</evidence>
<reference evidence="2 4" key="2">
    <citation type="submission" date="2016-10" db="EMBL/GenBank/DDBJ databases">
        <authorList>
            <person name="Varghese N."/>
            <person name="Submissions S."/>
        </authorList>
    </citation>
    <scope>NUCLEOTIDE SEQUENCE [LARGE SCALE GENOMIC DNA]</scope>
    <source>
        <strain evidence="2 4">BS3111</strain>
    </source>
</reference>
<dbReference type="EMBL" id="LT629760">
    <property type="protein sequence ID" value="SDT17316.1"/>
    <property type="molecule type" value="Genomic_DNA"/>
</dbReference>
<gene>
    <name evidence="2" type="ORF">SAMN04490205_5048</name>
    <name evidence="1" type="ORF">TU79_17480</name>
</gene>
<evidence type="ECO:0000313" key="3">
    <source>
        <dbReference type="Proteomes" id="UP000052019"/>
    </source>
</evidence>
<dbReference type="EMBL" id="JYLK01000012">
    <property type="protein sequence ID" value="KRP58849.1"/>
    <property type="molecule type" value="Genomic_DNA"/>
</dbReference>
<evidence type="ECO:0000313" key="2">
    <source>
        <dbReference type="EMBL" id="SDT17316.1"/>
    </source>
</evidence>
<reference evidence="1 3" key="1">
    <citation type="submission" date="2015-02" db="EMBL/GenBank/DDBJ databases">
        <title>Two Pseudomonas sp. nov. isolated from raw milk.</title>
        <authorList>
            <person name="Wenning M."/>
            <person name="von Neubeck M."/>
            <person name="Huptas C."/>
            <person name="Scherer S."/>
        </authorList>
    </citation>
    <scope>NUCLEOTIDE SEQUENCE [LARGE SCALE GENOMIC DNA]</scope>
    <source>
        <strain evidence="1 3">DSM 14937</strain>
    </source>
</reference>